<sequence length="125" mass="13298">MMIEPRGSGRAASITQLTAIRAKPGAPQARFNPPRYNGQSSSDAEDESEDVIVETEAATPTPPPIVRLVAETSTQVWLRRLQIENRIAPQKEDGAQGRPAATPASVYGQNSVTAEPAGDGFIEKG</sequence>
<feature type="region of interest" description="Disordered" evidence="1">
    <location>
        <begin position="21"/>
        <end position="51"/>
    </location>
</feature>
<dbReference type="RefSeq" id="WP_188687717.1">
    <property type="nucleotide sequence ID" value="NZ_BMLY01000001.1"/>
</dbReference>
<evidence type="ECO:0000313" key="2">
    <source>
        <dbReference type="EMBL" id="GGP24332.1"/>
    </source>
</evidence>
<protein>
    <submittedName>
        <fullName evidence="2">Uncharacterized protein</fullName>
    </submittedName>
</protein>
<name>A0ABQ2PFZ6_9NEIS</name>
<feature type="region of interest" description="Disordered" evidence="1">
    <location>
        <begin position="88"/>
        <end position="125"/>
    </location>
</feature>
<comment type="caution">
    <text evidence="2">The sequence shown here is derived from an EMBL/GenBank/DDBJ whole genome shotgun (WGS) entry which is preliminary data.</text>
</comment>
<evidence type="ECO:0000313" key="3">
    <source>
        <dbReference type="Proteomes" id="UP000621859"/>
    </source>
</evidence>
<keyword evidence="3" id="KW-1185">Reference proteome</keyword>
<proteinExistence type="predicted"/>
<dbReference type="EMBL" id="BMLY01000001">
    <property type="protein sequence ID" value="GGP24332.1"/>
    <property type="molecule type" value="Genomic_DNA"/>
</dbReference>
<gene>
    <name evidence="2" type="ORF">GCM10010971_01510</name>
</gene>
<accession>A0ABQ2PFZ6</accession>
<evidence type="ECO:0000256" key="1">
    <source>
        <dbReference type="SAM" id="MobiDB-lite"/>
    </source>
</evidence>
<dbReference type="Proteomes" id="UP000621859">
    <property type="component" value="Unassembled WGS sequence"/>
</dbReference>
<reference evidence="3" key="1">
    <citation type="journal article" date="2019" name="Int. J. Syst. Evol. Microbiol.">
        <title>The Global Catalogue of Microorganisms (GCM) 10K type strain sequencing project: providing services to taxonomists for standard genome sequencing and annotation.</title>
        <authorList>
            <consortium name="The Broad Institute Genomics Platform"/>
            <consortium name="The Broad Institute Genome Sequencing Center for Infectious Disease"/>
            <person name="Wu L."/>
            <person name="Ma J."/>
        </authorList>
    </citation>
    <scope>NUCLEOTIDE SEQUENCE [LARGE SCALE GENOMIC DNA]</scope>
    <source>
        <strain evidence="3">CGMCC 1.8860</strain>
    </source>
</reference>
<organism evidence="2 3">
    <name type="scientific">Silvimonas amylolytica</name>
    <dbReference type="NCBI Taxonomy" id="449663"/>
    <lineage>
        <taxon>Bacteria</taxon>
        <taxon>Pseudomonadati</taxon>
        <taxon>Pseudomonadota</taxon>
        <taxon>Betaproteobacteria</taxon>
        <taxon>Neisseriales</taxon>
        <taxon>Chitinibacteraceae</taxon>
        <taxon>Silvimonas</taxon>
    </lineage>
</organism>